<protein>
    <submittedName>
        <fullName evidence="1">Uncharacterized protein</fullName>
    </submittedName>
</protein>
<sequence>MTYTLGWKEGNTAIYLDGTDCKYVAKNGNLAWRINNPGLIKSRNRFAKKNGSIGAWDKLAIFSTSIQGHQALKEWLRSRQMKRSDLYAISTYYSSSSSKQLAHDLASSSGLPPKTKLEELTEVEFESLLSSIEQLSGFVRTGDEEFTLLLKIAAKIECFDKENLYLVGKDLALTHDEAINWTIAHRLDAVVVHHSNGDTHLRSRPHYRMQMFALARPSLFEATEEPATIAHMVGENVVGQCVWGFINGISNTKKEAMQSALLISKAAENEQVVLLQNDQTLKGTKEFGVALLLKMGLTTAIVQNAIQFLRYLLAVSERQGDVPVIIFVHSQGATIVEHALTSLSHQEKQKIRIFTFGGWSFILPGIAHPESHNYTSISDLIPRLGCYNLQYLAMRKHEGLRDGLTSEEIVWRLAYGDATRDLDCFDAQVIKKYAQERCQYYRKEFERISNVTVLDSDNIWEHFFNNENYQTVLRSIVNKYRMNRKTAEPPPSSHLLVNPLPQ</sequence>
<organism evidence="1 2">
    <name type="scientific">Simkania negevensis</name>
    <dbReference type="NCBI Taxonomy" id="83561"/>
    <lineage>
        <taxon>Bacteria</taxon>
        <taxon>Pseudomonadati</taxon>
        <taxon>Chlamydiota</taxon>
        <taxon>Chlamydiia</taxon>
        <taxon>Parachlamydiales</taxon>
        <taxon>Simkaniaceae</taxon>
        <taxon>Simkania</taxon>
    </lineage>
</organism>
<dbReference type="Proteomes" id="UP000722121">
    <property type="component" value="Unassembled WGS sequence"/>
</dbReference>
<dbReference type="InterPro" id="IPR029058">
    <property type="entry name" value="AB_hydrolase_fold"/>
</dbReference>
<dbReference type="EMBL" id="JAFITR010000024">
    <property type="protein sequence ID" value="MBN4066788.1"/>
    <property type="molecule type" value="Genomic_DNA"/>
</dbReference>
<name>A0ABS3AT19_9BACT</name>
<gene>
    <name evidence="1" type="ORF">JYU14_01745</name>
</gene>
<keyword evidence="2" id="KW-1185">Reference proteome</keyword>
<reference evidence="1 2" key="1">
    <citation type="submission" date="2021-02" db="EMBL/GenBank/DDBJ databases">
        <title>Activity-based single-cell genomes from oceanic crustal fluid captures similar information to metagenomic and metatranscriptomic surveys with orders of magnitude less sampling.</title>
        <authorList>
            <person name="D'Angelo T.S."/>
            <person name="Orcutt B.N."/>
        </authorList>
    </citation>
    <scope>NUCLEOTIDE SEQUENCE [LARGE SCALE GENOMIC DNA]</scope>
    <source>
        <strain evidence="1">AH-315-G07</strain>
    </source>
</reference>
<dbReference type="SUPFAM" id="SSF53474">
    <property type="entry name" value="alpha/beta-Hydrolases"/>
    <property type="match status" value="1"/>
</dbReference>
<proteinExistence type="predicted"/>
<evidence type="ECO:0000313" key="2">
    <source>
        <dbReference type="Proteomes" id="UP000722121"/>
    </source>
</evidence>
<accession>A0ABS3AT19</accession>
<evidence type="ECO:0000313" key="1">
    <source>
        <dbReference type="EMBL" id="MBN4066788.1"/>
    </source>
</evidence>
<comment type="caution">
    <text evidence="1">The sequence shown here is derived from an EMBL/GenBank/DDBJ whole genome shotgun (WGS) entry which is preliminary data.</text>
</comment>